<organism evidence="2 3">
    <name type="scientific">Anaerocolumna jejuensis DSM 15929</name>
    <dbReference type="NCBI Taxonomy" id="1121322"/>
    <lineage>
        <taxon>Bacteria</taxon>
        <taxon>Bacillati</taxon>
        <taxon>Bacillota</taxon>
        <taxon>Clostridia</taxon>
        <taxon>Lachnospirales</taxon>
        <taxon>Lachnospiraceae</taxon>
        <taxon>Anaerocolumna</taxon>
    </lineage>
</organism>
<dbReference type="OrthoDB" id="2040437at2"/>
<keyword evidence="1" id="KW-0812">Transmembrane</keyword>
<evidence type="ECO:0000313" key="3">
    <source>
        <dbReference type="Proteomes" id="UP000184386"/>
    </source>
</evidence>
<dbReference type="AlphaFoldDB" id="A0A1M6S4Z6"/>
<evidence type="ECO:0000256" key="1">
    <source>
        <dbReference type="SAM" id="Phobius"/>
    </source>
</evidence>
<protein>
    <submittedName>
        <fullName evidence="2">Uncharacterized protein</fullName>
    </submittedName>
</protein>
<gene>
    <name evidence="2" type="ORF">SAMN02745136_02402</name>
</gene>
<dbReference type="RefSeq" id="WP_073276136.1">
    <property type="nucleotide sequence ID" value="NZ_FRAC01000011.1"/>
</dbReference>
<keyword evidence="1" id="KW-1133">Transmembrane helix</keyword>
<evidence type="ECO:0000313" key="2">
    <source>
        <dbReference type="EMBL" id="SHK39577.1"/>
    </source>
</evidence>
<feature type="transmembrane region" description="Helical" evidence="1">
    <location>
        <begin position="43"/>
        <end position="68"/>
    </location>
</feature>
<accession>A0A1M6S4Z6</accession>
<proteinExistence type="predicted"/>
<sequence length="388" mass="44081">MHKRRNTIKNIMSILCSLLTTLIILLAAANLILPYFFHLSPDAAPLLVLTSAIYLYFGITLLVIGVFIPDKGIVLSRKLLLTFGLVKIIIAFLQQKPKAVNLHRNREYVTKEWNALGILIIGIMLFFLNIFTMMLVTGSETFSIPFITAALMKTPFSLILAALCISWFLLTITSWIWHFIDTKEGEVSRKPTEQVKDTIIDGPEKKAMLKCVDCGIVYNYDRCDGICPKCGKYNPPSSAFYLDNRNQKKRTALHFYKIAMVIILLFPVIIIASNLGNFWNWINTPEETASKEAPLTSFDLDDYSSESFTSEEINQLLKSIQEENDIDILNHKEIYTNNEEDEAGELVDKVTIIATTENSKLVYFQYYKYLTTTEKHKAGDIILNSSAN</sequence>
<feature type="transmembrane region" description="Helical" evidence="1">
    <location>
        <begin position="113"/>
        <end position="136"/>
    </location>
</feature>
<feature type="transmembrane region" description="Helical" evidence="1">
    <location>
        <begin position="255"/>
        <end position="282"/>
    </location>
</feature>
<reference evidence="2 3" key="1">
    <citation type="submission" date="2016-11" db="EMBL/GenBank/DDBJ databases">
        <authorList>
            <person name="Jaros S."/>
            <person name="Januszkiewicz K."/>
            <person name="Wedrychowicz H."/>
        </authorList>
    </citation>
    <scope>NUCLEOTIDE SEQUENCE [LARGE SCALE GENOMIC DNA]</scope>
    <source>
        <strain evidence="2 3">DSM 15929</strain>
    </source>
</reference>
<name>A0A1M6S4Z6_9FIRM</name>
<dbReference type="Proteomes" id="UP000184386">
    <property type="component" value="Unassembled WGS sequence"/>
</dbReference>
<keyword evidence="3" id="KW-1185">Reference proteome</keyword>
<dbReference type="EMBL" id="FRAC01000011">
    <property type="protein sequence ID" value="SHK39577.1"/>
    <property type="molecule type" value="Genomic_DNA"/>
</dbReference>
<feature type="transmembrane region" description="Helical" evidence="1">
    <location>
        <begin position="156"/>
        <end position="180"/>
    </location>
</feature>
<feature type="transmembrane region" description="Helical" evidence="1">
    <location>
        <begin position="12"/>
        <end position="37"/>
    </location>
</feature>
<keyword evidence="1" id="KW-0472">Membrane</keyword>